<feature type="region of interest" description="Disordered" evidence="13">
    <location>
        <begin position="602"/>
        <end position="635"/>
    </location>
</feature>
<dbReference type="Pfam" id="PF01131">
    <property type="entry name" value="Topoisom_bac"/>
    <property type="match status" value="1"/>
</dbReference>
<keyword evidence="7" id="KW-0238">DNA-binding</keyword>
<dbReference type="InterPro" id="IPR013497">
    <property type="entry name" value="Topo_IA_cen"/>
</dbReference>
<evidence type="ECO:0000259" key="15">
    <source>
        <dbReference type="PROSITE" id="PS52039"/>
    </source>
</evidence>
<evidence type="ECO:0000313" key="16">
    <source>
        <dbReference type="EMBL" id="MFB9885413.1"/>
    </source>
</evidence>
<evidence type="ECO:0000256" key="5">
    <source>
        <dbReference type="ARBA" id="ARBA00022842"/>
    </source>
</evidence>
<evidence type="ECO:0000256" key="3">
    <source>
        <dbReference type="ARBA" id="ARBA00012891"/>
    </source>
</evidence>
<keyword evidence="5" id="KW-0460">Magnesium</keyword>
<feature type="compositionally biased region" description="Basic residues" evidence="13">
    <location>
        <begin position="611"/>
        <end position="635"/>
    </location>
</feature>
<organism evidence="16 17">
    <name type="scientific">Balneatrix alpica</name>
    <dbReference type="NCBI Taxonomy" id="75684"/>
    <lineage>
        <taxon>Bacteria</taxon>
        <taxon>Pseudomonadati</taxon>
        <taxon>Pseudomonadota</taxon>
        <taxon>Gammaproteobacteria</taxon>
        <taxon>Oceanospirillales</taxon>
        <taxon>Balneatrichaceae</taxon>
        <taxon>Balneatrix</taxon>
    </lineage>
</organism>
<evidence type="ECO:0000256" key="4">
    <source>
        <dbReference type="ARBA" id="ARBA00022723"/>
    </source>
</evidence>
<dbReference type="PROSITE" id="PS50880">
    <property type="entry name" value="TOPRIM"/>
    <property type="match status" value="1"/>
</dbReference>
<comment type="similarity">
    <text evidence="2">Belongs to the type IA topoisomerase family.</text>
</comment>
<dbReference type="EC" id="5.6.2.1" evidence="3"/>
<comment type="catalytic activity">
    <reaction evidence="1">
        <text>ATP-independent breakage of single-stranded DNA, followed by passage and rejoining.</text>
        <dbReference type="EC" id="5.6.2.1"/>
    </reaction>
</comment>
<dbReference type="InterPro" id="IPR013826">
    <property type="entry name" value="Topo_IA_cen_sub3"/>
</dbReference>
<dbReference type="Gene3D" id="1.10.290.10">
    <property type="entry name" value="Topoisomerase I, domain 4"/>
    <property type="match status" value="1"/>
</dbReference>
<dbReference type="Gene3D" id="3.40.50.140">
    <property type="match status" value="1"/>
</dbReference>
<accession>A0ABV5Z805</accession>
<dbReference type="InterPro" id="IPR023405">
    <property type="entry name" value="Topo_IA_core_domain"/>
</dbReference>
<evidence type="ECO:0000256" key="7">
    <source>
        <dbReference type="ARBA" id="ARBA00023125"/>
    </source>
</evidence>
<evidence type="ECO:0000256" key="1">
    <source>
        <dbReference type="ARBA" id="ARBA00000213"/>
    </source>
</evidence>
<dbReference type="SMART" id="SM00493">
    <property type="entry name" value="TOPRIM"/>
    <property type="match status" value="1"/>
</dbReference>
<dbReference type="NCBIfam" id="NF005829">
    <property type="entry name" value="PRK07726.1"/>
    <property type="match status" value="1"/>
</dbReference>
<feature type="domain" description="Topo IA-type catalytic" evidence="15">
    <location>
        <begin position="149"/>
        <end position="591"/>
    </location>
</feature>
<reference evidence="16 17" key="1">
    <citation type="submission" date="2024-09" db="EMBL/GenBank/DDBJ databases">
        <authorList>
            <person name="Sun Q."/>
            <person name="Mori K."/>
        </authorList>
    </citation>
    <scope>NUCLEOTIDE SEQUENCE [LARGE SCALE GENOMIC DNA]</scope>
    <source>
        <strain evidence="16 17">ATCC 51285</strain>
    </source>
</reference>
<dbReference type="EMBL" id="JBHLZN010000001">
    <property type="protein sequence ID" value="MFB9885413.1"/>
    <property type="molecule type" value="Genomic_DNA"/>
</dbReference>
<dbReference type="SMART" id="SM00437">
    <property type="entry name" value="TOP1Ac"/>
    <property type="match status" value="1"/>
</dbReference>
<dbReference type="InterPro" id="IPR013825">
    <property type="entry name" value="Topo_IA_cen_sub2"/>
</dbReference>
<dbReference type="InterPro" id="IPR034144">
    <property type="entry name" value="TOPRIM_TopoIII"/>
</dbReference>
<dbReference type="InterPro" id="IPR005738">
    <property type="entry name" value="TopoIII"/>
</dbReference>
<dbReference type="CDD" id="cd03362">
    <property type="entry name" value="TOPRIM_TopoIA_TopoIII"/>
    <property type="match status" value="1"/>
</dbReference>
<dbReference type="RefSeq" id="WP_027313023.1">
    <property type="nucleotide sequence ID" value="NZ_JBHLZN010000001.1"/>
</dbReference>
<dbReference type="PANTHER" id="PTHR11390">
    <property type="entry name" value="PROKARYOTIC DNA TOPOISOMERASE"/>
    <property type="match status" value="1"/>
</dbReference>
<dbReference type="SUPFAM" id="SSF56712">
    <property type="entry name" value="Prokaryotic type I DNA topoisomerase"/>
    <property type="match status" value="1"/>
</dbReference>
<dbReference type="Proteomes" id="UP001589628">
    <property type="component" value="Unassembled WGS sequence"/>
</dbReference>
<evidence type="ECO:0000256" key="10">
    <source>
        <dbReference type="ARBA" id="ARBA00031985"/>
    </source>
</evidence>
<dbReference type="NCBIfam" id="TIGR01056">
    <property type="entry name" value="topB"/>
    <property type="match status" value="1"/>
</dbReference>
<dbReference type="PROSITE" id="PS52039">
    <property type="entry name" value="TOPO_IA_2"/>
    <property type="match status" value="1"/>
</dbReference>
<evidence type="ECO:0000313" key="17">
    <source>
        <dbReference type="Proteomes" id="UP001589628"/>
    </source>
</evidence>
<evidence type="ECO:0000256" key="8">
    <source>
        <dbReference type="ARBA" id="ARBA00023235"/>
    </source>
</evidence>
<evidence type="ECO:0000256" key="9">
    <source>
        <dbReference type="ARBA" id="ARBA00030003"/>
    </source>
</evidence>
<dbReference type="InterPro" id="IPR023406">
    <property type="entry name" value="Topo_IA_AS"/>
</dbReference>
<dbReference type="InterPro" id="IPR013824">
    <property type="entry name" value="Topo_IA_cen_sub1"/>
</dbReference>
<dbReference type="Gene3D" id="1.10.460.10">
    <property type="entry name" value="Topoisomerase I, domain 2"/>
    <property type="match status" value="1"/>
</dbReference>
<comment type="caution">
    <text evidence="16">The sequence shown here is derived from an EMBL/GenBank/DDBJ whole genome shotgun (WGS) entry which is preliminary data.</text>
</comment>
<name>A0ABV5Z805_9GAMM</name>
<evidence type="ECO:0000259" key="14">
    <source>
        <dbReference type="PROSITE" id="PS50880"/>
    </source>
</evidence>
<evidence type="ECO:0000256" key="11">
    <source>
        <dbReference type="ARBA" id="ARBA00032235"/>
    </source>
</evidence>
<dbReference type="SMART" id="SM00436">
    <property type="entry name" value="TOP1Bc"/>
    <property type="match status" value="1"/>
</dbReference>
<dbReference type="PRINTS" id="PR00417">
    <property type="entry name" value="PRTPISMRASEI"/>
</dbReference>
<sequence>MRLFLCEKPSLAREVAKALGGGRTAQGYIEGQGWRVTWLFGHMYELAPPEVYHPHWKPWTLIHLPMLPENWQRLPRKGVSAQLKVIRSCLKQATEVVNAGDTGREGELLIRELLEEMHWRGPLWRLWHHSLELPVLQRALAQLRQGSEFDALLAAAKARQYSDWLVGMNCSRAYTLKAKQQGGQVLISVGRVQSPTLALVVARDRQIDDFAYIQHFQLQGSFVIAGVQVQAQWQPDESLLSEQGYLLQPQPAEQLAARLPGAAALLTQLQDKVQRSAAPLPFSLSKLQAYASKRFGYGAQQTLDGLQALYEKHKLLSYPRTDCEYLSEAQWQDVARQRQALSALPEGEGWLAAADWQRRPPCYNDTKVGEHTAIVPTGQRPQLDKLSQLERNLYLSCALRWLMQFYPPLQVRRWQLQILCLQQRFEAQGREVLAQGWRQLDKPLESDWPAHYHALAEGQQGVGLAAQVQAKQTEPPAPYTDGTLIAAMANVAKLIEDAELKAKLKEAKGIGEESSRAGIIELLLERGYLQRQGKSLRSTTLGKQVVDVLLPQLTSPVLTARWERGLALVEAGEMSLEEFMQHQQRWLTKVVEGVKQQSWPLTEPMSGQLKRVGKGRRKASKSASKSMKRLKKTAA</sequence>
<evidence type="ECO:0000256" key="13">
    <source>
        <dbReference type="SAM" id="MobiDB-lite"/>
    </source>
</evidence>
<dbReference type="InterPro" id="IPR003601">
    <property type="entry name" value="Topo_IA_2"/>
</dbReference>
<evidence type="ECO:0000256" key="12">
    <source>
        <dbReference type="ARBA" id="ARBA00032877"/>
    </source>
</evidence>
<dbReference type="Pfam" id="PF01751">
    <property type="entry name" value="Toprim"/>
    <property type="match status" value="1"/>
</dbReference>
<keyword evidence="4" id="KW-0479">Metal-binding</keyword>
<keyword evidence="17" id="KW-1185">Reference proteome</keyword>
<protein>
    <recommendedName>
        <fullName evidence="3">DNA topoisomerase</fullName>
        <ecNumber evidence="3">5.6.2.1</ecNumber>
    </recommendedName>
    <alternativeName>
        <fullName evidence="12">Omega-protein</fullName>
    </alternativeName>
    <alternativeName>
        <fullName evidence="11">Relaxing enzyme</fullName>
    </alternativeName>
    <alternativeName>
        <fullName evidence="9">Swivelase</fullName>
    </alternativeName>
    <alternativeName>
        <fullName evidence="10">Untwisting enzyme</fullName>
    </alternativeName>
</protein>
<feature type="domain" description="Toprim" evidence="14">
    <location>
        <begin position="1"/>
        <end position="148"/>
    </location>
</feature>
<proteinExistence type="inferred from homology"/>
<evidence type="ECO:0000256" key="2">
    <source>
        <dbReference type="ARBA" id="ARBA00009446"/>
    </source>
</evidence>
<dbReference type="InterPro" id="IPR003602">
    <property type="entry name" value="Topo_IA_DNA-bd_dom"/>
</dbReference>
<dbReference type="PANTHER" id="PTHR11390:SF21">
    <property type="entry name" value="DNA TOPOISOMERASE 3-ALPHA"/>
    <property type="match status" value="1"/>
</dbReference>
<dbReference type="InterPro" id="IPR006171">
    <property type="entry name" value="TOPRIM_dom"/>
</dbReference>
<evidence type="ECO:0000256" key="6">
    <source>
        <dbReference type="ARBA" id="ARBA00023029"/>
    </source>
</evidence>
<dbReference type="PROSITE" id="PS00396">
    <property type="entry name" value="TOPO_IA_1"/>
    <property type="match status" value="1"/>
</dbReference>
<keyword evidence="6" id="KW-0799">Topoisomerase</keyword>
<gene>
    <name evidence="16" type="ORF">ACFFLH_03170</name>
</gene>
<dbReference type="InterPro" id="IPR000380">
    <property type="entry name" value="Topo_IA"/>
</dbReference>
<dbReference type="Gene3D" id="2.70.20.10">
    <property type="entry name" value="Topoisomerase I, domain 3"/>
    <property type="match status" value="1"/>
</dbReference>
<keyword evidence="8" id="KW-0413">Isomerase</keyword>